<dbReference type="Pfam" id="PF01252">
    <property type="entry name" value="Peptidase_A8"/>
    <property type="match status" value="1"/>
</dbReference>
<keyword evidence="12" id="KW-1185">Reference proteome</keyword>
<dbReference type="GO" id="GO:0004190">
    <property type="term" value="F:aspartic-type endopeptidase activity"/>
    <property type="evidence" value="ECO:0007669"/>
    <property type="project" value="UniProtKB-UniRule"/>
</dbReference>
<comment type="subcellular location">
    <subcellularLocation>
        <location evidence="9">Cell membrane</location>
        <topology evidence="9">Multi-pass membrane protein</topology>
    </subcellularLocation>
</comment>
<evidence type="ECO:0000313" key="12">
    <source>
        <dbReference type="Proteomes" id="UP000561438"/>
    </source>
</evidence>
<gene>
    <name evidence="9 11" type="primary">lspA</name>
    <name evidence="11" type="ORF">HUV48_08880</name>
</gene>
<dbReference type="RefSeq" id="WP_176267461.1">
    <property type="nucleotide sequence ID" value="NZ_JABWGV010000003.1"/>
</dbReference>
<comment type="pathway">
    <text evidence="9">Protein modification; lipoprotein biosynthesis (signal peptide cleavage).</text>
</comment>
<keyword evidence="3 9" id="KW-0645">Protease</keyword>
<keyword evidence="6 9" id="KW-0378">Hydrolase</keyword>
<comment type="caution">
    <text evidence="11">The sequence shown here is derived from an EMBL/GenBank/DDBJ whole genome shotgun (WGS) entry which is preliminary data.</text>
</comment>
<name>A0A850H5K4_9SPHN</name>
<evidence type="ECO:0000256" key="10">
    <source>
        <dbReference type="RuleBase" id="RU004181"/>
    </source>
</evidence>
<evidence type="ECO:0000256" key="6">
    <source>
        <dbReference type="ARBA" id="ARBA00022801"/>
    </source>
</evidence>
<evidence type="ECO:0000256" key="7">
    <source>
        <dbReference type="ARBA" id="ARBA00022989"/>
    </source>
</evidence>
<evidence type="ECO:0000256" key="1">
    <source>
        <dbReference type="ARBA" id="ARBA00006139"/>
    </source>
</evidence>
<comment type="caution">
    <text evidence="9">Lacks conserved residue(s) required for the propagation of feature annotation.</text>
</comment>
<keyword evidence="5 9" id="KW-0064">Aspartyl protease</keyword>
<evidence type="ECO:0000256" key="2">
    <source>
        <dbReference type="ARBA" id="ARBA00022475"/>
    </source>
</evidence>
<comment type="similarity">
    <text evidence="1 9 10">Belongs to the peptidase A8 family.</text>
</comment>
<dbReference type="EC" id="3.4.23.36" evidence="9"/>
<dbReference type="GO" id="GO:0006508">
    <property type="term" value="P:proteolysis"/>
    <property type="evidence" value="ECO:0007669"/>
    <property type="project" value="UniProtKB-KW"/>
</dbReference>
<evidence type="ECO:0000256" key="5">
    <source>
        <dbReference type="ARBA" id="ARBA00022750"/>
    </source>
</evidence>
<keyword evidence="2 9" id="KW-1003">Cell membrane</keyword>
<dbReference type="UniPathway" id="UPA00665"/>
<evidence type="ECO:0000256" key="8">
    <source>
        <dbReference type="ARBA" id="ARBA00023136"/>
    </source>
</evidence>
<dbReference type="GO" id="GO:0005886">
    <property type="term" value="C:plasma membrane"/>
    <property type="evidence" value="ECO:0007669"/>
    <property type="project" value="UniProtKB-SubCell"/>
</dbReference>
<comment type="function">
    <text evidence="9">This protein specifically catalyzes the removal of signal peptides from prolipoproteins.</text>
</comment>
<organism evidence="11 12">
    <name type="scientific">Qipengyuania atrilutea</name>
    <dbReference type="NCBI Taxonomy" id="2744473"/>
    <lineage>
        <taxon>Bacteria</taxon>
        <taxon>Pseudomonadati</taxon>
        <taxon>Pseudomonadota</taxon>
        <taxon>Alphaproteobacteria</taxon>
        <taxon>Sphingomonadales</taxon>
        <taxon>Erythrobacteraceae</taxon>
        <taxon>Qipengyuania</taxon>
    </lineage>
</organism>
<protein>
    <recommendedName>
        <fullName evidence="9">Lipoprotein signal peptidase</fullName>
        <ecNumber evidence="9">3.4.23.36</ecNumber>
    </recommendedName>
    <alternativeName>
        <fullName evidence="9">Prolipoprotein signal peptidase</fullName>
    </alternativeName>
    <alternativeName>
        <fullName evidence="9">Signal peptidase II</fullName>
        <shortName evidence="9">SPase II</shortName>
    </alternativeName>
</protein>
<evidence type="ECO:0000256" key="9">
    <source>
        <dbReference type="HAMAP-Rule" id="MF_00161"/>
    </source>
</evidence>
<keyword evidence="8 9" id="KW-0472">Membrane</keyword>
<feature type="active site" evidence="9">
    <location>
        <position position="141"/>
    </location>
</feature>
<keyword evidence="4 9" id="KW-0812">Transmembrane</keyword>
<keyword evidence="7 9" id="KW-1133">Transmembrane helix</keyword>
<dbReference type="InterPro" id="IPR001872">
    <property type="entry name" value="Peptidase_A8"/>
</dbReference>
<evidence type="ECO:0000256" key="3">
    <source>
        <dbReference type="ARBA" id="ARBA00022670"/>
    </source>
</evidence>
<feature type="transmembrane region" description="Helical" evidence="9">
    <location>
        <begin position="131"/>
        <end position="157"/>
    </location>
</feature>
<dbReference type="PANTHER" id="PTHR33695:SF1">
    <property type="entry name" value="LIPOPROTEIN SIGNAL PEPTIDASE"/>
    <property type="match status" value="1"/>
</dbReference>
<dbReference type="HAMAP" id="MF_00161">
    <property type="entry name" value="LspA"/>
    <property type="match status" value="1"/>
</dbReference>
<dbReference type="AlphaFoldDB" id="A0A850H5K4"/>
<accession>A0A850H5K4</accession>
<sequence length="180" mass="20006">MTPVKRNRLIGLALAFAIFAVDQLVKWYVSGPLQLRQRGLIELIPFFDLRWTENYGVSMGMFEATSMEMRWVLVLVTAAIAGVVTIWMLREKLIGDILGLSLILGGALGNIKDRYELGYVIDYADLHFGDFRPFFIFNLADAAITIGVVIILARAFFVSEKDDTSAKGKPSQAVPTGTEN</sequence>
<dbReference type="PANTHER" id="PTHR33695">
    <property type="entry name" value="LIPOPROTEIN SIGNAL PEPTIDASE"/>
    <property type="match status" value="1"/>
</dbReference>
<comment type="catalytic activity">
    <reaction evidence="9">
        <text>Release of signal peptides from bacterial membrane prolipoproteins. Hydrolyzes -Xaa-Yaa-Zaa-|-(S,diacylglyceryl)Cys-, in which Xaa is hydrophobic (preferably Leu), and Yaa (Ala or Ser) and Zaa (Gly or Ala) have small, neutral side chains.</text>
        <dbReference type="EC" id="3.4.23.36"/>
    </reaction>
</comment>
<evidence type="ECO:0000313" key="11">
    <source>
        <dbReference type="EMBL" id="NVD45133.1"/>
    </source>
</evidence>
<evidence type="ECO:0000256" key="4">
    <source>
        <dbReference type="ARBA" id="ARBA00022692"/>
    </source>
</evidence>
<proteinExistence type="inferred from homology"/>
<dbReference type="NCBIfam" id="TIGR00077">
    <property type="entry name" value="lspA"/>
    <property type="match status" value="1"/>
</dbReference>
<dbReference type="EMBL" id="JABWGV010000003">
    <property type="protein sequence ID" value="NVD45133.1"/>
    <property type="molecule type" value="Genomic_DNA"/>
</dbReference>
<dbReference type="PRINTS" id="PR00781">
    <property type="entry name" value="LIPOSIGPTASE"/>
</dbReference>
<reference evidence="11 12" key="1">
    <citation type="submission" date="2020-06" db="EMBL/GenBank/DDBJ databases">
        <title>Altererythrobacter sp. HHU K3-1.</title>
        <authorList>
            <person name="Zhang D."/>
            <person name="Xue H."/>
        </authorList>
    </citation>
    <scope>NUCLEOTIDE SEQUENCE [LARGE SCALE GENOMIC DNA]</scope>
    <source>
        <strain evidence="11 12">HHU K3-1</strain>
    </source>
</reference>
<feature type="active site" evidence="9">
    <location>
        <position position="122"/>
    </location>
</feature>
<dbReference type="Proteomes" id="UP000561438">
    <property type="component" value="Unassembled WGS sequence"/>
</dbReference>
<feature type="transmembrane region" description="Helical" evidence="9">
    <location>
        <begin position="69"/>
        <end position="88"/>
    </location>
</feature>